<dbReference type="HOGENOM" id="CLU_2292743_0_0_1"/>
<comment type="caution">
    <text evidence="1">The sequence shown here is derived from an EMBL/GenBank/DDBJ whole genome shotgun (WGS) entry which is preliminary data.</text>
</comment>
<dbReference type="Proteomes" id="UP000007148">
    <property type="component" value="Unassembled WGS sequence"/>
</dbReference>
<organism evidence="1 2">
    <name type="scientific">Serendipita indica (strain DSM 11827)</name>
    <name type="common">Root endophyte fungus</name>
    <name type="synonym">Piriformospora indica</name>
    <dbReference type="NCBI Taxonomy" id="1109443"/>
    <lineage>
        <taxon>Eukaryota</taxon>
        <taxon>Fungi</taxon>
        <taxon>Dikarya</taxon>
        <taxon>Basidiomycota</taxon>
        <taxon>Agaricomycotina</taxon>
        <taxon>Agaricomycetes</taxon>
        <taxon>Sebacinales</taxon>
        <taxon>Serendipitaceae</taxon>
        <taxon>Serendipita</taxon>
    </lineage>
</organism>
<proteinExistence type="predicted"/>
<sequence length="101" mass="11316">MSRQVHTRAQLQSPPLAFSGPFVSCLNLFFSLWPSLLERPSDPISTRARLLLVPTLGPRALHARLTLAYVLIKTNRRLAPLAYPRPRLPRVVSSCLRSSIS</sequence>
<dbReference type="InParanoid" id="G4TBL3"/>
<evidence type="ECO:0000313" key="1">
    <source>
        <dbReference type="EMBL" id="CCA68717.1"/>
    </source>
</evidence>
<reference evidence="1 2" key="1">
    <citation type="journal article" date="2011" name="PLoS Pathog.">
        <title>Endophytic Life Strategies Decoded by Genome and Transcriptome Analyses of the Mutualistic Root Symbiont Piriformospora indica.</title>
        <authorList>
            <person name="Zuccaro A."/>
            <person name="Lahrmann U."/>
            <person name="Guldener U."/>
            <person name="Langen G."/>
            <person name="Pfiffi S."/>
            <person name="Biedenkopf D."/>
            <person name="Wong P."/>
            <person name="Samans B."/>
            <person name="Grimm C."/>
            <person name="Basiewicz M."/>
            <person name="Murat C."/>
            <person name="Martin F."/>
            <person name="Kogel K.H."/>
        </authorList>
    </citation>
    <scope>NUCLEOTIDE SEQUENCE [LARGE SCALE GENOMIC DNA]</scope>
    <source>
        <strain evidence="1 2">DSM 11827</strain>
    </source>
</reference>
<keyword evidence="2" id="KW-1185">Reference proteome</keyword>
<protein>
    <submittedName>
        <fullName evidence="1">Uncharacterized protein</fullName>
    </submittedName>
</protein>
<accession>G4TBL3</accession>
<dbReference type="EMBL" id="CAFZ01000038">
    <property type="protein sequence ID" value="CCA68717.1"/>
    <property type="molecule type" value="Genomic_DNA"/>
</dbReference>
<name>G4TBL3_SERID</name>
<gene>
    <name evidence="1" type="ORF">PIIN_02581</name>
</gene>
<dbReference type="AlphaFoldDB" id="G4TBL3"/>
<evidence type="ECO:0000313" key="2">
    <source>
        <dbReference type="Proteomes" id="UP000007148"/>
    </source>
</evidence>